<keyword evidence="3" id="KW-1185">Reference proteome</keyword>
<feature type="non-terminal residue" evidence="2">
    <location>
        <position position="1"/>
    </location>
</feature>
<sequence length="79" mass="9374">GNYRWSGKLYATELASQRPLYFPLAEHTYSVVDDVNIEETRRLQIEEEIQQRKLEQEQLIIQMREEATSRSIMFIVIGN</sequence>
<name>A0ABR9ZF81_VIBAN</name>
<evidence type="ECO:0000256" key="1">
    <source>
        <dbReference type="SAM" id="Coils"/>
    </source>
</evidence>
<evidence type="ECO:0000313" key="3">
    <source>
        <dbReference type="Proteomes" id="UP000726136"/>
    </source>
</evidence>
<comment type="caution">
    <text evidence="2">The sequence shown here is derived from an EMBL/GenBank/DDBJ whole genome shotgun (WGS) entry which is preliminary data.</text>
</comment>
<feature type="non-terminal residue" evidence="2">
    <location>
        <position position="79"/>
    </location>
</feature>
<feature type="coiled-coil region" evidence="1">
    <location>
        <begin position="37"/>
        <end position="66"/>
    </location>
</feature>
<organism evidence="2 3">
    <name type="scientific">Vibrio anguillarum</name>
    <name type="common">Listonella anguillarum</name>
    <dbReference type="NCBI Taxonomy" id="55601"/>
    <lineage>
        <taxon>Bacteria</taxon>
        <taxon>Pseudomonadati</taxon>
        <taxon>Pseudomonadota</taxon>
        <taxon>Gammaproteobacteria</taxon>
        <taxon>Vibrionales</taxon>
        <taxon>Vibrionaceae</taxon>
        <taxon>Vibrio</taxon>
    </lineage>
</organism>
<gene>
    <name evidence="2" type="ORF">EAY46_29510</name>
</gene>
<dbReference type="Proteomes" id="UP000726136">
    <property type="component" value="Unassembled WGS sequence"/>
</dbReference>
<accession>A0ABR9ZF81</accession>
<proteinExistence type="predicted"/>
<keyword evidence="1" id="KW-0175">Coiled coil</keyword>
<dbReference type="EMBL" id="RDPI01001421">
    <property type="protein sequence ID" value="MBF4377115.1"/>
    <property type="molecule type" value="Genomic_DNA"/>
</dbReference>
<evidence type="ECO:0000313" key="2">
    <source>
        <dbReference type="EMBL" id="MBF4377115.1"/>
    </source>
</evidence>
<protein>
    <submittedName>
        <fullName evidence="2">TIGR03503 family protein</fullName>
    </submittedName>
</protein>
<reference evidence="2 3" key="1">
    <citation type="journal article" date="2021" name="PeerJ">
        <title>Analysis of 44 Vibrio anguillarum genomes reveals high genetic diversity.</title>
        <authorList>
            <person name="Hansen M.J."/>
            <person name="Dalsgaard I."/>
        </authorList>
    </citation>
    <scope>NUCLEOTIDE SEQUENCE [LARGE SCALE GENOMIC DNA]</scope>
    <source>
        <strain evidence="2 3">040915-1/1B</strain>
    </source>
</reference>